<evidence type="ECO:0000256" key="11">
    <source>
        <dbReference type="ARBA" id="ARBA00049714"/>
    </source>
</evidence>
<dbReference type="PROSITE" id="PS00198">
    <property type="entry name" value="4FE4S_FER_1"/>
    <property type="match status" value="1"/>
</dbReference>
<dbReference type="Proteomes" id="UP000323521">
    <property type="component" value="Chromosome"/>
</dbReference>
<feature type="domain" description="4Fe-4S ferredoxin-type" evidence="13">
    <location>
        <begin position="338"/>
        <end position="366"/>
    </location>
</feature>
<evidence type="ECO:0000313" key="14">
    <source>
        <dbReference type="EMBL" id="ATW25453.1"/>
    </source>
</evidence>
<dbReference type="GO" id="GO:0005737">
    <property type="term" value="C:cytoplasm"/>
    <property type="evidence" value="ECO:0007669"/>
    <property type="project" value="InterPro"/>
</dbReference>
<reference evidence="14 15" key="1">
    <citation type="submission" date="2016-10" db="EMBL/GenBank/DDBJ databases">
        <title>Complete Genome Sequence of Peptococcaceae strain DCMF.</title>
        <authorList>
            <person name="Edwards R.J."/>
            <person name="Holland S.I."/>
            <person name="Deshpande N.P."/>
            <person name="Wong Y.K."/>
            <person name="Ertan H."/>
            <person name="Manefield M."/>
            <person name="Russell T.L."/>
            <person name="Lee M.J."/>
        </authorList>
    </citation>
    <scope>NUCLEOTIDE SEQUENCE [LARGE SCALE GENOMIC DNA]</scope>
    <source>
        <strain evidence="14 15">DCMF</strain>
    </source>
</reference>
<dbReference type="EC" id="1.3.1.1" evidence="12"/>
<dbReference type="PANTHER" id="PTHR43073:SF2">
    <property type="entry name" value="DIHYDROPYRIMIDINE DEHYDROGENASE [NADP(+)]"/>
    <property type="match status" value="1"/>
</dbReference>
<evidence type="ECO:0000256" key="3">
    <source>
        <dbReference type="ARBA" id="ARBA00023002"/>
    </source>
</evidence>
<accession>A0A3G1KSG2</accession>
<keyword evidence="4" id="KW-0408">Iron</keyword>
<dbReference type="PANTHER" id="PTHR43073">
    <property type="entry name" value="DIHYDROPYRIMIDINE DEHYDROGENASE [NADP(+)]"/>
    <property type="match status" value="1"/>
</dbReference>
<dbReference type="GO" id="GO:0046872">
    <property type="term" value="F:metal ion binding"/>
    <property type="evidence" value="ECO:0007669"/>
    <property type="project" value="UniProtKB-KW"/>
</dbReference>
<comment type="similarity">
    <text evidence="1">Belongs to the dihydropyrimidine dehydrogenase family.</text>
</comment>
<dbReference type="GO" id="GO:0006210">
    <property type="term" value="P:thymine catabolic process"/>
    <property type="evidence" value="ECO:0007669"/>
    <property type="project" value="TreeGrafter"/>
</dbReference>
<dbReference type="GO" id="GO:0006212">
    <property type="term" value="P:uracil catabolic process"/>
    <property type="evidence" value="ECO:0007669"/>
    <property type="project" value="TreeGrafter"/>
</dbReference>
<comment type="catalytic activity">
    <reaction evidence="9">
        <text>5,6-dihydrouracil + NAD(+) = uracil + NADH + H(+)</text>
        <dbReference type="Rhea" id="RHEA:20189"/>
        <dbReference type="ChEBI" id="CHEBI:15378"/>
        <dbReference type="ChEBI" id="CHEBI:15901"/>
        <dbReference type="ChEBI" id="CHEBI:17568"/>
        <dbReference type="ChEBI" id="CHEBI:57540"/>
        <dbReference type="ChEBI" id="CHEBI:57945"/>
        <dbReference type="EC" id="1.3.1.1"/>
    </reaction>
</comment>
<evidence type="ECO:0000256" key="8">
    <source>
        <dbReference type="ARBA" id="ARBA00047685"/>
    </source>
</evidence>
<evidence type="ECO:0000313" key="15">
    <source>
        <dbReference type="Proteomes" id="UP000323521"/>
    </source>
</evidence>
<evidence type="ECO:0000259" key="13">
    <source>
        <dbReference type="PROSITE" id="PS51379"/>
    </source>
</evidence>
<organism evidence="14 15">
    <name type="scientific">Formimonas warabiya</name>
    <dbReference type="NCBI Taxonomy" id="1761012"/>
    <lineage>
        <taxon>Bacteria</taxon>
        <taxon>Bacillati</taxon>
        <taxon>Bacillota</taxon>
        <taxon>Clostridia</taxon>
        <taxon>Eubacteriales</taxon>
        <taxon>Peptococcaceae</taxon>
        <taxon>Candidatus Formimonas</taxon>
    </lineage>
</organism>
<dbReference type="InterPro" id="IPR005720">
    <property type="entry name" value="Dihydroorotate_DH_cat"/>
</dbReference>
<dbReference type="Pfam" id="PF01180">
    <property type="entry name" value="DHO_dh"/>
    <property type="match status" value="1"/>
</dbReference>
<comment type="catalytic activity">
    <reaction evidence="8">
        <text>5,6-dihydrothymine + NAD(+) = thymine + NADH + H(+)</text>
        <dbReference type="Rhea" id="RHEA:28791"/>
        <dbReference type="ChEBI" id="CHEBI:15378"/>
        <dbReference type="ChEBI" id="CHEBI:17821"/>
        <dbReference type="ChEBI" id="CHEBI:27468"/>
        <dbReference type="ChEBI" id="CHEBI:57540"/>
        <dbReference type="ChEBI" id="CHEBI:57945"/>
        <dbReference type="EC" id="1.3.1.1"/>
    </reaction>
</comment>
<name>A0A3G1KSG2_FORW1</name>
<proteinExistence type="inferred from homology"/>
<evidence type="ECO:0000256" key="4">
    <source>
        <dbReference type="ARBA" id="ARBA00023004"/>
    </source>
</evidence>
<evidence type="ECO:0000256" key="1">
    <source>
        <dbReference type="ARBA" id="ARBA00010804"/>
    </source>
</evidence>
<evidence type="ECO:0000256" key="6">
    <source>
        <dbReference type="ARBA" id="ARBA00030119"/>
    </source>
</evidence>
<evidence type="ECO:0000256" key="2">
    <source>
        <dbReference type="ARBA" id="ARBA00022723"/>
    </source>
</evidence>
<dbReference type="GO" id="GO:0051536">
    <property type="term" value="F:iron-sulfur cluster binding"/>
    <property type="evidence" value="ECO:0007669"/>
    <property type="project" value="UniProtKB-KW"/>
</dbReference>
<dbReference type="InterPro" id="IPR013785">
    <property type="entry name" value="Aldolase_TIM"/>
</dbReference>
<dbReference type="SUPFAM" id="SSF54862">
    <property type="entry name" value="4Fe-4S ferredoxins"/>
    <property type="match status" value="1"/>
</dbReference>
<keyword evidence="3" id="KW-0560">Oxidoreductase</keyword>
<evidence type="ECO:0000256" key="7">
    <source>
        <dbReference type="ARBA" id="ARBA00032722"/>
    </source>
</evidence>
<dbReference type="InterPro" id="IPR017900">
    <property type="entry name" value="4Fe4S_Fe_S_CS"/>
</dbReference>
<dbReference type="GO" id="GO:0004159">
    <property type="term" value="F:dihydropyrimidine dehydrogenase (NAD+) activity"/>
    <property type="evidence" value="ECO:0007669"/>
    <property type="project" value="UniProtKB-EC"/>
</dbReference>
<protein>
    <recommendedName>
        <fullName evidence="12">dihydrouracil dehydrogenase (NAD(+))</fullName>
        <ecNumber evidence="12">1.3.1.1</ecNumber>
    </recommendedName>
    <alternativeName>
        <fullName evidence="7">Dihydrothymine dehydrogenase</fullName>
    </alternativeName>
    <alternativeName>
        <fullName evidence="6">Dihydrouracil dehydrogenase</fullName>
    </alternativeName>
</protein>
<evidence type="ECO:0000256" key="12">
    <source>
        <dbReference type="ARBA" id="ARBA00049728"/>
    </source>
</evidence>
<keyword evidence="15" id="KW-1185">Reference proteome</keyword>
<sequence>MTKLEVKVGGVVFKNPIVASAGEPTTDLEHMKKAMEAGAGGVVAKSICFSPELAKSYDHARWAVINENRDLCTKGKYPKLYAFYGRGGIPLEPKGWMEELKRAQEMSEKYHTVLIGSVGTGPVEQMAEAAYRMEKVGIRIIELDAGCPQTGQLQYDHKLDLVTSADIAKYQTESVVKAVSIPVIYKVAADDLDKMATCKAVKSAGAVAVTVMNRYPGFLVDIETGRPVINSWAGVGGPWMLPLSLRWVSRVHQADPGLSILGTNGCSDYQDALQFIMSGATMACFCTELMLRGYRVITEAVRGIEEFLERKGYGSVQEIIGLAVRNAKTYEELYEMQQVAEINMDSCKKCGLCENFCFYEALTMVEGSPVINKKCKGCGLCLTACPSSAISLKDK</sequence>
<comment type="function">
    <text evidence="10">Involved in pyrimidine base degradation. Catalyzes physiologically the reduction of uracil to 5,6-dihydrouracil (DHU) by using NADH as a specific cosubstrate. It also catalyzes the reverse reaction and the reduction of thymine to 5,6-dihydrothymine (DHT).</text>
</comment>
<evidence type="ECO:0000256" key="9">
    <source>
        <dbReference type="ARBA" id="ARBA00048792"/>
    </source>
</evidence>
<keyword evidence="2" id="KW-0479">Metal-binding</keyword>
<dbReference type="Gene3D" id="3.20.20.70">
    <property type="entry name" value="Aldolase class I"/>
    <property type="match status" value="1"/>
</dbReference>
<feature type="domain" description="4Fe-4S ferredoxin-type" evidence="13">
    <location>
        <begin position="367"/>
        <end position="395"/>
    </location>
</feature>
<dbReference type="GO" id="GO:0002058">
    <property type="term" value="F:uracil binding"/>
    <property type="evidence" value="ECO:0007669"/>
    <property type="project" value="TreeGrafter"/>
</dbReference>
<dbReference type="SUPFAM" id="SSF51395">
    <property type="entry name" value="FMN-linked oxidoreductases"/>
    <property type="match status" value="1"/>
</dbReference>
<evidence type="ECO:0000256" key="5">
    <source>
        <dbReference type="ARBA" id="ARBA00023014"/>
    </source>
</evidence>
<dbReference type="RefSeq" id="WP_214659303.1">
    <property type="nucleotide sequence ID" value="NZ_CP017634.1"/>
</dbReference>
<dbReference type="InterPro" id="IPR017896">
    <property type="entry name" value="4Fe4S_Fe-S-bd"/>
</dbReference>
<dbReference type="GO" id="GO:0050661">
    <property type="term" value="F:NADP binding"/>
    <property type="evidence" value="ECO:0007669"/>
    <property type="project" value="TreeGrafter"/>
</dbReference>
<dbReference type="AlphaFoldDB" id="A0A3G1KSG2"/>
<evidence type="ECO:0000256" key="10">
    <source>
        <dbReference type="ARBA" id="ARBA00049578"/>
    </source>
</evidence>
<comment type="subunit">
    <text evidence="11">Heterotetramer of 2 PreA and 2 PreT subunits.</text>
</comment>
<dbReference type="KEGG" id="fwa:DCMF_12295"/>
<keyword evidence="5" id="KW-0411">Iron-sulfur</keyword>
<dbReference type="Gene3D" id="3.30.70.20">
    <property type="match status" value="1"/>
</dbReference>
<dbReference type="EMBL" id="CP017634">
    <property type="protein sequence ID" value="ATW25453.1"/>
    <property type="molecule type" value="Genomic_DNA"/>
</dbReference>
<dbReference type="PROSITE" id="PS51379">
    <property type="entry name" value="4FE4S_FER_2"/>
    <property type="match status" value="2"/>
</dbReference>
<gene>
    <name evidence="14" type="ORF">DCMF_12295</name>
</gene>
<dbReference type="Pfam" id="PF00037">
    <property type="entry name" value="Fer4"/>
    <property type="match status" value="2"/>
</dbReference>